<dbReference type="Pfam" id="PF13472">
    <property type="entry name" value="Lipase_GDSL_2"/>
    <property type="match status" value="1"/>
</dbReference>
<dbReference type="InterPro" id="IPR037461">
    <property type="entry name" value="CtCE2-like_dom"/>
</dbReference>
<evidence type="ECO:0000256" key="1">
    <source>
        <dbReference type="SAM" id="SignalP"/>
    </source>
</evidence>
<dbReference type="AlphaFoldDB" id="A0A8H7T4M2"/>
<proteinExistence type="predicted"/>
<feature type="chain" id="PRO_5034713070" description="SGNH hydrolase-type esterase domain-containing protein" evidence="1">
    <location>
        <begin position="22"/>
        <end position="412"/>
    </location>
</feature>
<feature type="signal peptide" evidence="1">
    <location>
        <begin position="1"/>
        <end position="21"/>
    </location>
</feature>
<comment type="caution">
    <text evidence="3">The sequence shown here is derived from an EMBL/GenBank/DDBJ whole genome shotgun (WGS) entry which is preliminary data.</text>
</comment>
<dbReference type="PANTHER" id="PTHR37834:SF2">
    <property type="entry name" value="ESTERASE, SGNH HYDROLASE-TYPE"/>
    <property type="match status" value="1"/>
</dbReference>
<dbReference type="Proteomes" id="UP000664132">
    <property type="component" value="Unassembled WGS sequence"/>
</dbReference>
<accession>A0A8H7T4M2</accession>
<name>A0A8H7T4M2_9HELO</name>
<dbReference type="InterPro" id="IPR036514">
    <property type="entry name" value="SGNH_hydro_sf"/>
</dbReference>
<dbReference type="OrthoDB" id="426133at2759"/>
<evidence type="ECO:0000313" key="3">
    <source>
        <dbReference type="EMBL" id="KAG4412173.1"/>
    </source>
</evidence>
<keyword evidence="1" id="KW-0732">Signal</keyword>
<feature type="domain" description="SGNH hydrolase-type esterase" evidence="2">
    <location>
        <begin position="171"/>
        <end position="373"/>
    </location>
</feature>
<dbReference type="CDD" id="cd01831">
    <property type="entry name" value="Endoglucanase_E_like"/>
    <property type="match status" value="1"/>
</dbReference>
<organism evidence="3 4">
    <name type="scientific">Cadophora malorum</name>
    <dbReference type="NCBI Taxonomy" id="108018"/>
    <lineage>
        <taxon>Eukaryota</taxon>
        <taxon>Fungi</taxon>
        <taxon>Dikarya</taxon>
        <taxon>Ascomycota</taxon>
        <taxon>Pezizomycotina</taxon>
        <taxon>Leotiomycetes</taxon>
        <taxon>Helotiales</taxon>
        <taxon>Ploettnerulaceae</taxon>
        <taxon>Cadophora</taxon>
    </lineage>
</organism>
<reference evidence="3" key="1">
    <citation type="submission" date="2021-02" db="EMBL/GenBank/DDBJ databases">
        <title>Genome sequence Cadophora malorum strain M34.</title>
        <authorList>
            <person name="Stefanovic E."/>
            <person name="Vu D."/>
            <person name="Scully C."/>
            <person name="Dijksterhuis J."/>
            <person name="Roader J."/>
            <person name="Houbraken J."/>
        </authorList>
    </citation>
    <scope>NUCLEOTIDE SEQUENCE</scope>
    <source>
        <strain evidence="3">M34</strain>
    </source>
</reference>
<gene>
    <name evidence="3" type="ORF">IFR04_014692</name>
</gene>
<dbReference type="InterPro" id="IPR013830">
    <property type="entry name" value="SGNH_hydro"/>
</dbReference>
<dbReference type="EMBL" id="JAFJYH010000403">
    <property type="protein sequence ID" value="KAG4412173.1"/>
    <property type="molecule type" value="Genomic_DNA"/>
</dbReference>
<protein>
    <recommendedName>
        <fullName evidence="2">SGNH hydrolase-type esterase domain-containing protein</fullName>
    </recommendedName>
</protein>
<keyword evidence="4" id="KW-1185">Reference proteome</keyword>
<evidence type="ECO:0000313" key="4">
    <source>
        <dbReference type="Proteomes" id="UP000664132"/>
    </source>
</evidence>
<dbReference type="GO" id="GO:0052689">
    <property type="term" value="F:carboxylic ester hydrolase activity"/>
    <property type="evidence" value="ECO:0007669"/>
    <property type="project" value="InterPro"/>
</dbReference>
<dbReference type="PANTHER" id="PTHR37834">
    <property type="entry name" value="GDSL-LIKE LIPASE/ACYLHYDROLASE DOMAIN PROTEIN (AFU_ORTHOLOGUE AFUA_2G00620)"/>
    <property type="match status" value="1"/>
</dbReference>
<dbReference type="InterPro" id="IPR052762">
    <property type="entry name" value="PCW_deacetylase/CE"/>
</dbReference>
<dbReference type="Gene3D" id="3.40.50.1110">
    <property type="entry name" value="SGNH hydrolase"/>
    <property type="match status" value="1"/>
</dbReference>
<evidence type="ECO:0000259" key="2">
    <source>
        <dbReference type="Pfam" id="PF13472"/>
    </source>
</evidence>
<dbReference type="SUPFAM" id="SSF52266">
    <property type="entry name" value="SGNH hydrolase"/>
    <property type="match status" value="1"/>
</dbReference>
<sequence>MRFFIGQAIALPSFLTQVAHATIFQNGQVRDVDFPSTILTESLTNWKTYKPGSKELSYKGRWDSKYISWWSAPGLKFGVTGNQVAISFGNWTSPGVLVGFRFDGLDWQFTNISASATHLFASSDPPMDVSHPSLFEIRVTNYAYGIQIKSVHTAPNSTLFKAPDFKRRLEVIGDSLSSGYSGTYEGLSGFGYGLGAGLGDTEWSVTGYPGICVHDQNCWGNPRGQTYQWYQTSDTSPRAAAIYSTNPEPWDFKKHPAADLVVINLGTNDNNSANNVGTENYYKSYVKLVQGVHEKYPKANIVLMSLWNGFEKSGTTYREVGAYITEIYDVYKHFNSRSYLSGRQKPFVHYFNSTGILQHNDINPVWHPTDVGHIKLASHLMQYIKNNFDWGFAATGPEVSHETMYWNDQVSY</sequence>